<protein>
    <submittedName>
        <fullName evidence="1">Uncharacterized protein</fullName>
    </submittedName>
</protein>
<dbReference type="EMBL" id="CM037619">
    <property type="protein sequence ID" value="KAH8006994.1"/>
    <property type="molecule type" value="Genomic_DNA"/>
</dbReference>
<name>A0ACB8FNV3_9SAUR</name>
<dbReference type="Proteomes" id="UP000827872">
    <property type="component" value="Linkage Group LG06"/>
</dbReference>
<reference evidence="1" key="1">
    <citation type="submission" date="2021-08" db="EMBL/GenBank/DDBJ databases">
        <title>The first chromosome-level gecko genome reveals the dynamic sex chromosomes of Neotropical dwarf geckos (Sphaerodactylidae: Sphaerodactylus).</title>
        <authorList>
            <person name="Pinto B.J."/>
            <person name="Keating S.E."/>
            <person name="Gamble T."/>
        </authorList>
    </citation>
    <scope>NUCLEOTIDE SEQUENCE</scope>
    <source>
        <strain evidence="1">TG3544</strain>
    </source>
</reference>
<evidence type="ECO:0000313" key="2">
    <source>
        <dbReference type="Proteomes" id="UP000827872"/>
    </source>
</evidence>
<accession>A0ACB8FNV3</accession>
<organism evidence="1 2">
    <name type="scientific">Sphaerodactylus townsendi</name>
    <dbReference type="NCBI Taxonomy" id="933632"/>
    <lineage>
        <taxon>Eukaryota</taxon>
        <taxon>Metazoa</taxon>
        <taxon>Chordata</taxon>
        <taxon>Craniata</taxon>
        <taxon>Vertebrata</taxon>
        <taxon>Euteleostomi</taxon>
        <taxon>Lepidosauria</taxon>
        <taxon>Squamata</taxon>
        <taxon>Bifurcata</taxon>
        <taxon>Gekkota</taxon>
        <taxon>Sphaerodactylidae</taxon>
        <taxon>Sphaerodactylus</taxon>
    </lineage>
</organism>
<proteinExistence type="predicted"/>
<sequence>MLCHRTGTFKVQEESLIQTAFVNEQVNTACKAIFLYKPEYINFEIIYYQINSKGERITVHKSKRSETIPPGKENKTATTICNVSIKPTEHRSASGAYYCQAKWANRESHGMGTFILFRDGGYTEPPLVMWICLITFTVVLAVVSIMGTVLLFWKREVVCLWKKKVEKCPAQGSEAASCSELPGSLYAALGPHEPEIYSVIEDKSSQKKNPAPKVSYQKTQEEIDDIVYENL</sequence>
<evidence type="ECO:0000313" key="1">
    <source>
        <dbReference type="EMBL" id="KAH8006994.1"/>
    </source>
</evidence>
<gene>
    <name evidence="1" type="ORF">K3G42_015881</name>
</gene>
<comment type="caution">
    <text evidence="1">The sequence shown here is derived from an EMBL/GenBank/DDBJ whole genome shotgun (WGS) entry which is preliminary data.</text>
</comment>
<keyword evidence="2" id="KW-1185">Reference proteome</keyword>